<accession>A0A6C0KIF9</accession>
<dbReference type="Pfam" id="PF00005">
    <property type="entry name" value="ABC_tran"/>
    <property type="match status" value="1"/>
</dbReference>
<name>A0A6C0KIF9_9ZZZZ</name>
<dbReference type="GO" id="GO:0016887">
    <property type="term" value="F:ATP hydrolysis activity"/>
    <property type="evidence" value="ECO:0007669"/>
    <property type="project" value="InterPro"/>
</dbReference>
<reference evidence="4" key="1">
    <citation type="journal article" date="2020" name="Nature">
        <title>Giant virus diversity and host interactions through global metagenomics.</title>
        <authorList>
            <person name="Schulz F."/>
            <person name="Roux S."/>
            <person name="Paez-Espino D."/>
            <person name="Jungbluth S."/>
            <person name="Walsh D.A."/>
            <person name="Denef V.J."/>
            <person name="McMahon K.D."/>
            <person name="Konstantinidis K.T."/>
            <person name="Eloe-Fadrosh E.A."/>
            <person name="Kyrpides N.C."/>
            <person name="Woyke T."/>
        </authorList>
    </citation>
    <scope>NUCLEOTIDE SEQUENCE</scope>
    <source>
        <strain evidence="4">GVMAG-S-3300012919-55</strain>
    </source>
</reference>
<evidence type="ECO:0000256" key="2">
    <source>
        <dbReference type="ARBA" id="ARBA00022840"/>
    </source>
</evidence>
<organism evidence="4">
    <name type="scientific">viral metagenome</name>
    <dbReference type="NCBI Taxonomy" id="1070528"/>
    <lineage>
        <taxon>unclassified sequences</taxon>
        <taxon>metagenomes</taxon>
        <taxon>organismal metagenomes</taxon>
    </lineage>
</organism>
<dbReference type="PANTHER" id="PTHR43158">
    <property type="entry name" value="SKFA PEPTIDE EXPORT ATP-BINDING PROTEIN SKFE"/>
    <property type="match status" value="1"/>
</dbReference>
<feature type="domain" description="ABC transporter" evidence="3">
    <location>
        <begin position="4"/>
        <end position="237"/>
    </location>
</feature>
<dbReference type="EMBL" id="MN740918">
    <property type="protein sequence ID" value="QHU17792.1"/>
    <property type="molecule type" value="Genomic_DNA"/>
</dbReference>
<keyword evidence="2" id="KW-0067">ATP-binding</keyword>
<evidence type="ECO:0000256" key="1">
    <source>
        <dbReference type="ARBA" id="ARBA00022741"/>
    </source>
</evidence>
<dbReference type="Gene3D" id="3.40.50.300">
    <property type="entry name" value="P-loop containing nucleotide triphosphate hydrolases"/>
    <property type="match status" value="1"/>
</dbReference>
<dbReference type="InterPro" id="IPR003593">
    <property type="entry name" value="AAA+_ATPase"/>
</dbReference>
<sequence>MNVIQIRDLDFNYNKKVIFEKLNLSFEESKRYVICGLNGTGKSTLLKIIGGKTLCPFDSVSVLDCDPFRNTSSNINIAYLNNDWGTKTVAFTGYNMLIQSDIKVKDMMKNLKITYPERNEELIRVLSINEEWNMNSISEGQRKRVQLYLGLIQPFKICLLDEITTNLDILVKHSFMQYLKKESVEQKACILYVTHIFDGLEEWCTDIVYFNHNKQIESFPYKHDKPIYNLLLDRMINEESNEDEHCIPSYTKNAGGFTHGVLIEYT</sequence>
<proteinExistence type="predicted"/>
<dbReference type="GO" id="GO:0005524">
    <property type="term" value="F:ATP binding"/>
    <property type="evidence" value="ECO:0007669"/>
    <property type="project" value="UniProtKB-KW"/>
</dbReference>
<evidence type="ECO:0000313" key="4">
    <source>
        <dbReference type="EMBL" id="QHU17792.1"/>
    </source>
</evidence>
<protein>
    <recommendedName>
        <fullName evidence="3">ABC transporter domain-containing protein</fullName>
    </recommendedName>
</protein>
<dbReference type="SMART" id="SM00382">
    <property type="entry name" value="AAA"/>
    <property type="match status" value="1"/>
</dbReference>
<keyword evidence="1" id="KW-0547">Nucleotide-binding</keyword>
<dbReference type="PANTHER" id="PTHR43158:SF2">
    <property type="entry name" value="SKFA PEPTIDE EXPORT ATP-BINDING PROTEIN SKFE"/>
    <property type="match status" value="1"/>
</dbReference>
<dbReference type="InterPro" id="IPR027417">
    <property type="entry name" value="P-loop_NTPase"/>
</dbReference>
<dbReference type="PROSITE" id="PS50893">
    <property type="entry name" value="ABC_TRANSPORTER_2"/>
    <property type="match status" value="1"/>
</dbReference>
<dbReference type="InterPro" id="IPR003439">
    <property type="entry name" value="ABC_transporter-like_ATP-bd"/>
</dbReference>
<dbReference type="AlphaFoldDB" id="A0A6C0KIF9"/>
<dbReference type="CDD" id="cd00267">
    <property type="entry name" value="ABC_ATPase"/>
    <property type="match status" value="1"/>
</dbReference>
<dbReference type="SUPFAM" id="SSF52540">
    <property type="entry name" value="P-loop containing nucleoside triphosphate hydrolases"/>
    <property type="match status" value="1"/>
</dbReference>
<evidence type="ECO:0000259" key="3">
    <source>
        <dbReference type="PROSITE" id="PS50893"/>
    </source>
</evidence>